<dbReference type="Proteomes" id="UP000184330">
    <property type="component" value="Unassembled WGS sequence"/>
</dbReference>
<keyword evidence="5" id="KW-1185">Reference proteome</keyword>
<proteinExistence type="predicted"/>
<evidence type="ECO:0000313" key="4">
    <source>
        <dbReference type="EMBL" id="CZR65204.1"/>
    </source>
</evidence>
<gene>
    <name evidence="4" type="ORF">PAC_15104</name>
</gene>
<name>A0A1L7XJL4_9HELO</name>
<sequence length="401" mass="42879">MVNFRHVVIASLVGGTVADSFNKSSCPETEWLVFNNTNVADLAPCSVFNYHCPVNGTNELMEYNSTTGPAPADCVNYGYNLAISTNSNVTGSLSIPGVTTAMQAFFQGVWPWTDYSGHNMSTPGYPLNITSLELPDLVTVTNFGGFGIELADKLESLQAPKLTNITTGSINIDLSGINPPAINLSFPSLYFVQSGIFLTGNIDAVDLPVLNSTEGPINVTSTGNLDCVAFAVSVVNATSTLWTHGISPNGSVICNSKKASVTTSRASQPTSGSSGKLCARGYIVLILGFVASICVVLLKLALALDLPLSFVLFCRNALSTCVLSPYLMRRLVPPHFTKSDPEHHFKPDSIQVPPQNIDGVRVRKEEVGESAKTIQVAPTGWEDNPEASRTSIWGGRGKWRN</sequence>
<keyword evidence="3" id="KW-0732">Signal</keyword>
<feature type="signal peptide" evidence="3">
    <location>
        <begin position="1"/>
        <end position="18"/>
    </location>
</feature>
<feature type="chain" id="PRO_5012769750" evidence="3">
    <location>
        <begin position="19"/>
        <end position="401"/>
    </location>
</feature>
<keyword evidence="2" id="KW-1133">Transmembrane helix</keyword>
<dbReference type="EMBL" id="FJOG01000029">
    <property type="protein sequence ID" value="CZR65204.1"/>
    <property type="molecule type" value="Genomic_DNA"/>
</dbReference>
<evidence type="ECO:0000256" key="2">
    <source>
        <dbReference type="SAM" id="Phobius"/>
    </source>
</evidence>
<evidence type="ECO:0000313" key="5">
    <source>
        <dbReference type="Proteomes" id="UP000184330"/>
    </source>
</evidence>
<dbReference type="AlphaFoldDB" id="A0A1L7XJL4"/>
<protein>
    <submittedName>
        <fullName evidence="4">Uncharacterized protein</fullName>
    </submittedName>
</protein>
<evidence type="ECO:0000256" key="3">
    <source>
        <dbReference type="SAM" id="SignalP"/>
    </source>
</evidence>
<accession>A0A1L7XJL4</accession>
<evidence type="ECO:0000256" key="1">
    <source>
        <dbReference type="SAM" id="MobiDB-lite"/>
    </source>
</evidence>
<feature type="region of interest" description="Disordered" evidence="1">
    <location>
        <begin position="380"/>
        <end position="401"/>
    </location>
</feature>
<keyword evidence="2" id="KW-0472">Membrane</keyword>
<keyword evidence="2" id="KW-0812">Transmembrane</keyword>
<reference evidence="4 5" key="1">
    <citation type="submission" date="2016-03" db="EMBL/GenBank/DDBJ databases">
        <authorList>
            <person name="Ploux O."/>
        </authorList>
    </citation>
    <scope>NUCLEOTIDE SEQUENCE [LARGE SCALE GENOMIC DNA]</scope>
    <source>
        <strain evidence="4 5">UAMH 11012</strain>
    </source>
</reference>
<feature type="transmembrane region" description="Helical" evidence="2">
    <location>
        <begin position="282"/>
        <end position="302"/>
    </location>
</feature>
<dbReference type="OrthoDB" id="3556769at2759"/>
<organism evidence="4 5">
    <name type="scientific">Phialocephala subalpina</name>
    <dbReference type="NCBI Taxonomy" id="576137"/>
    <lineage>
        <taxon>Eukaryota</taxon>
        <taxon>Fungi</taxon>
        <taxon>Dikarya</taxon>
        <taxon>Ascomycota</taxon>
        <taxon>Pezizomycotina</taxon>
        <taxon>Leotiomycetes</taxon>
        <taxon>Helotiales</taxon>
        <taxon>Mollisiaceae</taxon>
        <taxon>Phialocephala</taxon>
        <taxon>Phialocephala fortinii species complex</taxon>
    </lineage>
</organism>